<dbReference type="Pfam" id="PF01075">
    <property type="entry name" value="Glyco_transf_9"/>
    <property type="match status" value="1"/>
</dbReference>
<gene>
    <name evidence="5" type="ORF">Q4T40_00400</name>
</gene>
<evidence type="ECO:0000259" key="4">
    <source>
        <dbReference type="Pfam" id="PF21129"/>
    </source>
</evidence>
<dbReference type="InterPro" id="IPR002201">
    <property type="entry name" value="Glyco_trans_9"/>
</dbReference>
<sequence length="440" mass="49973">MSDTQNAIIVNPNTANAIPSEAANQNQSQTQTEVRGGPAGAQPGKKPYFVIDPGPLTCKTDIAGLEFDFNYGLRVKVPEGDWRVKFTDRDAGVTLYDAMASDAFVTSTKKYFVNFGLEIYLKDKLIFQHDYSPTGRKVLIKFPVGTLGDVVAWFPYAQVFKHTHDCDVYVAMAENLADIFAPSYPELTFIGPDDRPEGLYATYYMGIFFPCDDRVHQPVDFRITGLQKTIPHLLGLSPDEVRPIAAPRNLERQIEEPYVCIASQSTTQAKYWNNPVGWMNTIKHLKEKGYRVLCIDREVCNGAGSRWNTIPYGAEDFTGDRPLAERVDLLYHADFFVGLSSGLSWLAWAVGKPIVLISGFTLPMNEFYTPYRVINYHVCNGCWNDGSIEFAHDDFEWCPRHKHTDRQYECTRFITAEKVNRIIDRLMADFHLEGKRNDRK</sequence>
<proteinExistence type="predicted"/>
<dbReference type="InterPro" id="IPR049327">
    <property type="entry name" value="TibC/BAHTCr-like_N"/>
</dbReference>
<keyword evidence="1" id="KW-0328">Glycosyltransferase</keyword>
<evidence type="ECO:0000313" key="5">
    <source>
        <dbReference type="EMBL" id="MDT8899706.1"/>
    </source>
</evidence>
<dbReference type="InterPro" id="IPR030929">
    <property type="entry name" value="Aah/TibC-like"/>
</dbReference>
<dbReference type="Gene3D" id="3.40.50.2000">
    <property type="entry name" value="Glycogen Phosphorylase B"/>
    <property type="match status" value="1"/>
</dbReference>
<evidence type="ECO:0000256" key="3">
    <source>
        <dbReference type="SAM" id="MobiDB-lite"/>
    </source>
</evidence>
<dbReference type="EMBL" id="JAUOZS010000001">
    <property type="protein sequence ID" value="MDT8899706.1"/>
    <property type="molecule type" value="Genomic_DNA"/>
</dbReference>
<evidence type="ECO:0000256" key="1">
    <source>
        <dbReference type="ARBA" id="ARBA00022676"/>
    </source>
</evidence>
<feature type="domain" description="Autotransproter heptosyltransferase TibC/BAHTCr-like N-terminal" evidence="4">
    <location>
        <begin position="63"/>
        <end position="121"/>
    </location>
</feature>
<dbReference type="SUPFAM" id="SSF53756">
    <property type="entry name" value="UDP-Glycosyltransferase/glycogen phosphorylase"/>
    <property type="match status" value="1"/>
</dbReference>
<dbReference type="CDD" id="cd03789">
    <property type="entry name" value="GT9_LPS_heptosyltransferase"/>
    <property type="match status" value="1"/>
</dbReference>
<dbReference type="Pfam" id="PF21129">
    <property type="entry name" value="TibC_1st"/>
    <property type="match status" value="1"/>
</dbReference>
<keyword evidence="2" id="KW-0808">Transferase</keyword>
<keyword evidence="6" id="KW-1185">Reference proteome</keyword>
<dbReference type="InterPro" id="IPR051199">
    <property type="entry name" value="LPS_LOS_Heptosyltrfase"/>
</dbReference>
<feature type="compositionally biased region" description="Polar residues" evidence="3">
    <location>
        <begin position="1"/>
        <end position="33"/>
    </location>
</feature>
<name>A0ABU3NV56_9FIRM</name>
<dbReference type="PANTHER" id="PTHR30160">
    <property type="entry name" value="TETRAACYLDISACCHARIDE 4'-KINASE-RELATED"/>
    <property type="match status" value="1"/>
</dbReference>
<accession>A0ABU3NV56</accession>
<evidence type="ECO:0000313" key="6">
    <source>
        <dbReference type="Proteomes" id="UP001254848"/>
    </source>
</evidence>
<dbReference type="RefSeq" id="WP_413778274.1">
    <property type="nucleotide sequence ID" value="NZ_JAUOZS010000001.1"/>
</dbReference>
<protein>
    <submittedName>
        <fullName evidence="5">Autotransporter strand-loop-strand O-heptosyltransferase</fullName>
    </submittedName>
</protein>
<reference evidence="5 6" key="1">
    <citation type="submission" date="2023-07" db="EMBL/GenBank/DDBJ databases">
        <title>The novel representative of Negativicutes class, Anaeroselena agilis gen. nov. sp. nov.</title>
        <authorList>
            <person name="Prokofeva M.I."/>
            <person name="Elcheninov A.G."/>
            <person name="Klyukina A."/>
            <person name="Kublanov I.V."/>
            <person name="Frolov E.N."/>
            <person name="Podosokorskaya O.A."/>
        </authorList>
    </citation>
    <scope>NUCLEOTIDE SEQUENCE [LARGE SCALE GENOMIC DNA]</scope>
    <source>
        <strain evidence="5 6">4137-cl</strain>
    </source>
</reference>
<dbReference type="NCBIfam" id="TIGR04414">
    <property type="entry name" value="hepto_Aah_TibC"/>
    <property type="match status" value="1"/>
</dbReference>
<dbReference type="Proteomes" id="UP001254848">
    <property type="component" value="Unassembled WGS sequence"/>
</dbReference>
<evidence type="ECO:0000256" key="2">
    <source>
        <dbReference type="ARBA" id="ARBA00022679"/>
    </source>
</evidence>
<feature type="region of interest" description="Disordered" evidence="3">
    <location>
        <begin position="1"/>
        <end position="44"/>
    </location>
</feature>
<organism evidence="5 6">
    <name type="scientific">Anaeroselena agilis</name>
    <dbReference type="NCBI Taxonomy" id="3063788"/>
    <lineage>
        <taxon>Bacteria</taxon>
        <taxon>Bacillati</taxon>
        <taxon>Bacillota</taxon>
        <taxon>Negativicutes</taxon>
        <taxon>Acetonemataceae</taxon>
        <taxon>Anaeroselena</taxon>
    </lineage>
</organism>
<comment type="caution">
    <text evidence="5">The sequence shown here is derived from an EMBL/GenBank/DDBJ whole genome shotgun (WGS) entry which is preliminary data.</text>
</comment>